<dbReference type="Gene3D" id="1.10.10.60">
    <property type="entry name" value="Homeodomain-like"/>
    <property type="match status" value="1"/>
</dbReference>
<evidence type="ECO:0000313" key="3">
    <source>
        <dbReference type="Proteomes" id="UP000553766"/>
    </source>
</evidence>
<dbReference type="RefSeq" id="WP_184007691.1">
    <property type="nucleotide sequence ID" value="NZ_JACIJS010000001.1"/>
</dbReference>
<feature type="region of interest" description="Disordered" evidence="1">
    <location>
        <begin position="41"/>
        <end position="130"/>
    </location>
</feature>
<protein>
    <submittedName>
        <fullName evidence="2">GcrA cell cycle regulator</fullName>
    </submittedName>
</protein>
<name>A0A840WVK3_9RHOB</name>
<feature type="compositionally biased region" description="Low complexity" evidence="1">
    <location>
        <begin position="49"/>
        <end position="68"/>
    </location>
</feature>
<comment type="caution">
    <text evidence="2">The sequence shown here is derived from an EMBL/GenBank/DDBJ whole genome shotgun (WGS) entry which is preliminary data.</text>
</comment>
<gene>
    <name evidence="2" type="ORF">FHS89_000272</name>
</gene>
<proteinExistence type="predicted"/>
<evidence type="ECO:0000313" key="2">
    <source>
        <dbReference type="EMBL" id="MBB5514274.1"/>
    </source>
</evidence>
<organism evidence="2 3">
    <name type="scientific">Rubricella aquisinus</name>
    <dbReference type="NCBI Taxonomy" id="2028108"/>
    <lineage>
        <taxon>Bacteria</taxon>
        <taxon>Pseudomonadati</taxon>
        <taxon>Pseudomonadota</taxon>
        <taxon>Alphaproteobacteria</taxon>
        <taxon>Rhodobacterales</taxon>
        <taxon>Paracoccaceae</taxon>
        <taxon>Rubricella</taxon>
    </lineage>
</organism>
<dbReference type="Proteomes" id="UP000553766">
    <property type="component" value="Unassembled WGS sequence"/>
</dbReference>
<dbReference type="InterPro" id="IPR011681">
    <property type="entry name" value="GcrA"/>
</dbReference>
<evidence type="ECO:0000256" key="1">
    <source>
        <dbReference type="SAM" id="MobiDB-lite"/>
    </source>
</evidence>
<dbReference type="Pfam" id="PF07750">
    <property type="entry name" value="GcrA"/>
    <property type="match status" value="1"/>
</dbReference>
<sequence length="204" mass="21889">MSWTDERVEKLKTMWGEGKSASVIAKELGGVTRNAVIGKVHRLGLSNRTTTTTKTAAAAEPAKAEAAPAPKPAAEKPKKPAPEPKPAPAAAATPEPKAEPAPAPVHIPRSKPQLIPGQPLPPQPTGNEVSPETLANIAQFEKNAKKLTLMQLTERTCKWPIGDPATDDFWFCGHPCAAGKPYCEQHVSIAFQPMSSRRDRRASR</sequence>
<accession>A0A840WVK3</accession>
<reference evidence="2 3" key="1">
    <citation type="submission" date="2020-08" db="EMBL/GenBank/DDBJ databases">
        <title>Genomic Encyclopedia of Type Strains, Phase IV (KMG-IV): sequencing the most valuable type-strain genomes for metagenomic binning, comparative biology and taxonomic classification.</title>
        <authorList>
            <person name="Goeker M."/>
        </authorList>
    </citation>
    <scope>NUCLEOTIDE SEQUENCE [LARGE SCALE GENOMIC DNA]</scope>
    <source>
        <strain evidence="2 3">DSM 103377</strain>
    </source>
</reference>
<dbReference type="EMBL" id="JACIJS010000001">
    <property type="protein sequence ID" value="MBB5514274.1"/>
    <property type="molecule type" value="Genomic_DNA"/>
</dbReference>
<dbReference type="AlphaFoldDB" id="A0A840WVK3"/>
<keyword evidence="3" id="KW-1185">Reference proteome</keyword>
<feature type="compositionally biased region" description="Basic and acidic residues" evidence="1">
    <location>
        <begin position="73"/>
        <end position="82"/>
    </location>
</feature>